<dbReference type="Proteomes" id="UP000008064">
    <property type="component" value="Unassembled WGS sequence"/>
</dbReference>
<organism>
    <name type="scientific">Serpula lacrymans var. lacrymans (strain S7.9)</name>
    <name type="common">Dry rot fungus</name>
    <dbReference type="NCBI Taxonomy" id="578457"/>
    <lineage>
        <taxon>Eukaryota</taxon>
        <taxon>Fungi</taxon>
        <taxon>Dikarya</taxon>
        <taxon>Basidiomycota</taxon>
        <taxon>Agaricomycotina</taxon>
        <taxon>Agaricomycetes</taxon>
        <taxon>Agaricomycetidae</taxon>
        <taxon>Boletales</taxon>
        <taxon>Coniophorineae</taxon>
        <taxon>Serpulaceae</taxon>
        <taxon>Serpula</taxon>
    </lineage>
</organism>
<dbReference type="GeneID" id="18811531"/>
<dbReference type="AlphaFoldDB" id="F8NYS2"/>
<gene>
    <name evidence="1" type="ORF">SERLADRAFT_392134</name>
</gene>
<reference evidence="1" key="1">
    <citation type="submission" date="2011-04" db="EMBL/GenBank/DDBJ databases">
        <title>Evolution of plant cell wall degrading machinery underlies the functional diversity of forest fungi.</title>
        <authorList>
            <consortium name="US DOE Joint Genome Institute (JGI-PGF)"/>
            <person name="Eastwood D.C."/>
            <person name="Floudas D."/>
            <person name="Binder M."/>
            <person name="Majcherczyk A."/>
            <person name="Schneider P."/>
            <person name="Aerts A."/>
            <person name="Asiegbu F.O."/>
            <person name="Baker S.E."/>
            <person name="Barry K."/>
            <person name="Bendiksby M."/>
            <person name="Blumentritt M."/>
            <person name="Coutinho P.M."/>
            <person name="Cullen D."/>
            <person name="Cullen D."/>
            <person name="Gathman A."/>
            <person name="Goodell B."/>
            <person name="Henrissat B."/>
            <person name="Ihrmark K."/>
            <person name="Kauserud H."/>
            <person name="Kohler A."/>
            <person name="LaButti K."/>
            <person name="Lapidus A."/>
            <person name="Lavin J.L."/>
            <person name="Lee Y.-H."/>
            <person name="Lindquist E."/>
            <person name="Lilly W."/>
            <person name="Lucas S."/>
            <person name="Morin E."/>
            <person name="Murat C."/>
            <person name="Oguiza J.A."/>
            <person name="Park J."/>
            <person name="Pisabarro A.G."/>
            <person name="Riley R."/>
            <person name="Rosling A."/>
            <person name="Salamov A."/>
            <person name="Schmidt O."/>
            <person name="Schmutz J."/>
            <person name="Skrede I."/>
            <person name="Stenlid J."/>
            <person name="Wiebenga A."/>
            <person name="Xie X."/>
            <person name="Kues U."/>
            <person name="Hibbett D.S."/>
            <person name="Hoffmeister D."/>
            <person name="Hogberg N."/>
            <person name="Martin F."/>
            <person name="Grigoriev I.V."/>
            <person name="Watkinson S.C."/>
        </authorList>
    </citation>
    <scope>NUCLEOTIDE SEQUENCE</scope>
    <source>
        <strain evidence="1">S7.9</strain>
    </source>
</reference>
<name>F8NYS2_SERL9</name>
<sequence>MFEHLEPIVTQVEDTVAVVVSIGFKLLESLQFGSASKSDIAWAVGLTKLGE</sequence>
<evidence type="ECO:0000313" key="1">
    <source>
        <dbReference type="EMBL" id="EGO23743.1"/>
    </source>
</evidence>
<dbReference type="RefSeq" id="XP_007319505.1">
    <property type="nucleotide sequence ID" value="XM_007319443.1"/>
</dbReference>
<dbReference type="KEGG" id="sla:SERLADRAFT_392134"/>
<proteinExistence type="predicted"/>
<dbReference type="EMBL" id="GL945435">
    <property type="protein sequence ID" value="EGO23743.1"/>
    <property type="molecule type" value="Genomic_DNA"/>
</dbReference>
<protein>
    <submittedName>
        <fullName evidence="1">Uncharacterized protein</fullName>
    </submittedName>
</protein>
<accession>F8NYS2</accession>
<dbReference type="HOGENOM" id="CLU_3107862_0_0_1"/>